<feature type="domain" description="RNase H type-1" evidence="1">
    <location>
        <begin position="1"/>
        <end position="25"/>
    </location>
</feature>
<dbReference type="AlphaFoldDB" id="A0A1A8KM65"/>
<dbReference type="GO" id="GO:0004523">
    <property type="term" value="F:RNA-DNA hybrid ribonuclease activity"/>
    <property type="evidence" value="ECO:0007669"/>
    <property type="project" value="InterPro"/>
</dbReference>
<dbReference type="EMBL" id="HAEE01012719">
    <property type="protein sequence ID" value="SBR32769.1"/>
    <property type="molecule type" value="Transcribed_RNA"/>
</dbReference>
<dbReference type="PROSITE" id="PS50879">
    <property type="entry name" value="RNASE_H_1"/>
    <property type="match status" value="1"/>
</dbReference>
<proteinExistence type="predicted"/>
<evidence type="ECO:0000313" key="2">
    <source>
        <dbReference type="EMBL" id="SBR32769.1"/>
    </source>
</evidence>
<dbReference type="InterPro" id="IPR012337">
    <property type="entry name" value="RNaseH-like_sf"/>
</dbReference>
<dbReference type="InterPro" id="IPR002156">
    <property type="entry name" value="RNaseH_domain"/>
</dbReference>
<dbReference type="SUPFAM" id="SSF53098">
    <property type="entry name" value="Ribonuclease H-like"/>
    <property type="match status" value="1"/>
</dbReference>
<dbReference type="GO" id="GO:0003676">
    <property type="term" value="F:nucleic acid binding"/>
    <property type="evidence" value="ECO:0007669"/>
    <property type="project" value="InterPro"/>
</dbReference>
<sequence length="76" mass="8260">FIWVPAHVGVGGNDEADQVAKGSIRNDTMGLDVGMGHRKTVRCSARRSDACGRTPGSQGKRVGAFMICRGWWVKEE</sequence>
<gene>
    <name evidence="2" type="primary">Nfu_g_1_024452</name>
</gene>
<evidence type="ECO:0000259" key="1">
    <source>
        <dbReference type="PROSITE" id="PS50879"/>
    </source>
</evidence>
<accession>A0A1A8KM65</accession>
<name>A0A1A8KM65_NOTKU</name>
<reference evidence="2" key="2">
    <citation type="submission" date="2016-06" db="EMBL/GenBank/DDBJ databases">
        <title>The genome of a short-lived fish provides insights into sex chromosome evolution and the genetic control of aging.</title>
        <authorList>
            <person name="Reichwald K."/>
            <person name="Felder M."/>
            <person name="Petzold A."/>
            <person name="Koch P."/>
            <person name="Groth M."/>
            <person name="Platzer M."/>
        </authorList>
    </citation>
    <scope>NUCLEOTIDE SEQUENCE</scope>
    <source>
        <tissue evidence="2">Brain</tissue>
    </source>
</reference>
<protein>
    <submittedName>
        <fullName evidence="2">Tick transposon</fullName>
    </submittedName>
</protein>
<reference evidence="2" key="1">
    <citation type="submission" date="2016-05" db="EMBL/GenBank/DDBJ databases">
        <authorList>
            <person name="Lavstsen T."/>
            <person name="Jespersen J.S."/>
        </authorList>
    </citation>
    <scope>NUCLEOTIDE SEQUENCE</scope>
    <source>
        <tissue evidence="2">Brain</tissue>
    </source>
</reference>
<organism evidence="2">
    <name type="scientific">Nothobranchius kuhntae</name>
    <name type="common">Beira killifish</name>
    <dbReference type="NCBI Taxonomy" id="321403"/>
    <lineage>
        <taxon>Eukaryota</taxon>
        <taxon>Metazoa</taxon>
        <taxon>Chordata</taxon>
        <taxon>Craniata</taxon>
        <taxon>Vertebrata</taxon>
        <taxon>Euteleostomi</taxon>
        <taxon>Actinopterygii</taxon>
        <taxon>Neopterygii</taxon>
        <taxon>Teleostei</taxon>
        <taxon>Neoteleostei</taxon>
        <taxon>Acanthomorphata</taxon>
        <taxon>Ovalentaria</taxon>
        <taxon>Atherinomorphae</taxon>
        <taxon>Cyprinodontiformes</taxon>
        <taxon>Nothobranchiidae</taxon>
        <taxon>Nothobranchius</taxon>
    </lineage>
</organism>
<feature type="non-terminal residue" evidence="2">
    <location>
        <position position="1"/>
    </location>
</feature>